<evidence type="ECO:0000256" key="5">
    <source>
        <dbReference type="ARBA" id="ARBA00034078"/>
    </source>
</evidence>
<keyword evidence="8" id="KW-1185">Reference proteome</keyword>
<evidence type="ECO:0000313" key="7">
    <source>
        <dbReference type="EMBL" id="PFX21465.1"/>
    </source>
</evidence>
<comment type="caution">
    <text evidence="7">The sequence shown here is derived from an EMBL/GenBank/DDBJ whole genome shotgun (WGS) entry which is preliminary data.</text>
</comment>
<evidence type="ECO:0000256" key="3">
    <source>
        <dbReference type="ARBA" id="ARBA00023004"/>
    </source>
</evidence>
<dbReference type="InterPro" id="IPR018298">
    <property type="entry name" value="Adrenodoxin_Fe-S_BS"/>
</dbReference>
<dbReference type="SUPFAM" id="SSF54292">
    <property type="entry name" value="2Fe-2S ferredoxin-like"/>
    <property type="match status" value="1"/>
</dbReference>
<dbReference type="GO" id="GO:0009055">
    <property type="term" value="F:electron transfer activity"/>
    <property type="evidence" value="ECO:0007669"/>
    <property type="project" value="TreeGrafter"/>
</dbReference>
<gene>
    <name evidence="7" type="primary">FDX1</name>
    <name evidence="7" type="ORF">AWC38_SpisGene14059</name>
</gene>
<dbReference type="GO" id="GO:0051537">
    <property type="term" value="F:2 iron, 2 sulfur cluster binding"/>
    <property type="evidence" value="ECO:0007669"/>
    <property type="project" value="UniProtKB-KW"/>
</dbReference>
<evidence type="ECO:0000256" key="2">
    <source>
        <dbReference type="ARBA" id="ARBA00022723"/>
    </source>
</evidence>
<dbReference type="InterPro" id="IPR012675">
    <property type="entry name" value="Beta-grasp_dom_sf"/>
</dbReference>
<dbReference type="PROSITE" id="PS00814">
    <property type="entry name" value="ADX"/>
    <property type="match status" value="1"/>
</dbReference>
<proteinExistence type="predicted"/>
<keyword evidence="4" id="KW-0411">Iron-sulfur</keyword>
<keyword evidence="2" id="KW-0479">Metal-binding</keyword>
<dbReference type="PANTHER" id="PTHR23426:SF76">
    <property type="entry name" value="ADRENODOXIN-LIKE PROTEIN 2, MITOCHONDRIAL"/>
    <property type="match status" value="1"/>
</dbReference>
<dbReference type="GO" id="GO:0140647">
    <property type="term" value="P:P450-containing electron transport chain"/>
    <property type="evidence" value="ECO:0007669"/>
    <property type="project" value="InterPro"/>
</dbReference>
<dbReference type="InterPro" id="IPR036010">
    <property type="entry name" value="2Fe-2S_ferredoxin-like_sf"/>
</dbReference>
<evidence type="ECO:0000313" key="8">
    <source>
        <dbReference type="Proteomes" id="UP000225706"/>
    </source>
</evidence>
<dbReference type="EMBL" id="LSMT01000276">
    <property type="protein sequence ID" value="PFX21465.1"/>
    <property type="molecule type" value="Genomic_DNA"/>
</dbReference>
<keyword evidence="1" id="KW-0001">2Fe-2S</keyword>
<dbReference type="OrthoDB" id="2386686at2759"/>
<dbReference type="AlphaFoldDB" id="A0A2B4RYZ5"/>
<dbReference type="GO" id="GO:0005739">
    <property type="term" value="C:mitochondrion"/>
    <property type="evidence" value="ECO:0007669"/>
    <property type="project" value="TreeGrafter"/>
</dbReference>
<dbReference type="GO" id="GO:0046872">
    <property type="term" value="F:metal ion binding"/>
    <property type="evidence" value="ECO:0007669"/>
    <property type="project" value="UniProtKB-KW"/>
</dbReference>
<accession>A0A2B4RYZ5</accession>
<dbReference type="Gene3D" id="3.10.20.30">
    <property type="match status" value="1"/>
</dbReference>
<dbReference type="PANTHER" id="PTHR23426">
    <property type="entry name" value="FERREDOXIN/ADRENODOXIN"/>
    <property type="match status" value="1"/>
</dbReference>
<reference evidence="8" key="1">
    <citation type="journal article" date="2017" name="bioRxiv">
        <title>Comparative analysis of the genomes of Stylophora pistillata and Acropora digitifera provides evidence for extensive differences between species of corals.</title>
        <authorList>
            <person name="Voolstra C.R."/>
            <person name="Li Y."/>
            <person name="Liew Y.J."/>
            <person name="Baumgarten S."/>
            <person name="Zoccola D."/>
            <person name="Flot J.-F."/>
            <person name="Tambutte S."/>
            <person name="Allemand D."/>
            <person name="Aranda M."/>
        </authorList>
    </citation>
    <scope>NUCLEOTIDE SEQUENCE [LARGE SCALE GENOMIC DNA]</scope>
</reference>
<dbReference type="STRING" id="50429.A0A2B4RYZ5"/>
<evidence type="ECO:0000256" key="6">
    <source>
        <dbReference type="SAM" id="MobiDB-lite"/>
    </source>
</evidence>
<dbReference type="InterPro" id="IPR001055">
    <property type="entry name" value="Adrenodoxin-like"/>
</dbReference>
<comment type="cofactor">
    <cofactor evidence="5">
        <name>[2Fe-2S] cluster</name>
        <dbReference type="ChEBI" id="CHEBI:190135"/>
    </cofactor>
</comment>
<feature type="compositionally biased region" description="Basic and acidic residues" evidence="6">
    <location>
        <begin position="137"/>
        <end position="149"/>
    </location>
</feature>
<feature type="region of interest" description="Disordered" evidence="6">
    <location>
        <begin position="132"/>
        <end position="177"/>
    </location>
</feature>
<dbReference type="Proteomes" id="UP000225706">
    <property type="component" value="Unassembled WGS sequence"/>
</dbReference>
<evidence type="ECO:0000256" key="1">
    <source>
        <dbReference type="ARBA" id="ARBA00022714"/>
    </source>
</evidence>
<sequence>MLSSPKSPQSQRSLDTEEVFERFKSYLDQKVESLASSLVSQTSSGTQKLERAAEAGKLKFQGNKDQFLFNSELQGTLDDSAHFLAARDVEKAGEKVEELQKSLRHRQNIIKLARKSEAGWLAVKEYQTEELANDSEDEKRIEKSQERALKQKKQNAFKRTEEARNSSNAPSSRSCDDMRLFRAPRTTSLFANKNVRVRMAGTSTSKAKEKKDIDLIIGACEGTLSCSTCHLIFEPEEMKTLNLDEPSDEELDMLDLAYGLEDTSRLGCQIIVTKNFEGITLRVPKAHRDVRDL</sequence>
<protein>
    <submittedName>
        <fullName evidence="7">Adrenodoxin, mitochondrial</fullName>
    </submittedName>
</protein>
<keyword evidence="3" id="KW-0408">Iron</keyword>
<name>A0A2B4RYZ5_STYPI</name>
<organism evidence="7 8">
    <name type="scientific">Stylophora pistillata</name>
    <name type="common">Smooth cauliflower coral</name>
    <dbReference type="NCBI Taxonomy" id="50429"/>
    <lineage>
        <taxon>Eukaryota</taxon>
        <taxon>Metazoa</taxon>
        <taxon>Cnidaria</taxon>
        <taxon>Anthozoa</taxon>
        <taxon>Hexacorallia</taxon>
        <taxon>Scleractinia</taxon>
        <taxon>Astrocoeniina</taxon>
        <taxon>Pocilloporidae</taxon>
        <taxon>Stylophora</taxon>
    </lineage>
</organism>
<evidence type="ECO:0000256" key="4">
    <source>
        <dbReference type="ARBA" id="ARBA00023014"/>
    </source>
</evidence>